<dbReference type="Proteomes" id="UP001155483">
    <property type="component" value="Unassembled WGS sequence"/>
</dbReference>
<dbReference type="PROSITE" id="PS50830">
    <property type="entry name" value="TNASE_3"/>
    <property type="match status" value="1"/>
</dbReference>
<protein>
    <submittedName>
        <fullName evidence="6">Thermonuclease family protein</fullName>
    </submittedName>
</protein>
<dbReference type="GO" id="GO:0016787">
    <property type="term" value="F:hydrolase activity"/>
    <property type="evidence" value="ECO:0007669"/>
    <property type="project" value="UniProtKB-KW"/>
</dbReference>
<evidence type="ECO:0000256" key="1">
    <source>
        <dbReference type="ARBA" id="ARBA00022722"/>
    </source>
</evidence>
<keyword evidence="2" id="KW-0255">Endonuclease</keyword>
<keyword evidence="1" id="KW-0540">Nuclease</keyword>
<comment type="caution">
    <text evidence="6">The sequence shown here is derived from an EMBL/GenBank/DDBJ whole genome shotgun (WGS) entry which is preliminary data.</text>
</comment>
<feature type="region of interest" description="Disordered" evidence="4">
    <location>
        <begin position="141"/>
        <end position="172"/>
    </location>
</feature>
<dbReference type="EMBL" id="JAOTIF010000001">
    <property type="protein sequence ID" value="MCU7547614.1"/>
    <property type="molecule type" value="Genomic_DNA"/>
</dbReference>
<organism evidence="6 7">
    <name type="scientific">Paraflavisolibacter caeni</name>
    <dbReference type="NCBI Taxonomy" id="2982496"/>
    <lineage>
        <taxon>Bacteria</taxon>
        <taxon>Pseudomonadati</taxon>
        <taxon>Bacteroidota</taxon>
        <taxon>Chitinophagia</taxon>
        <taxon>Chitinophagales</taxon>
        <taxon>Chitinophagaceae</taxon>
        <taxon>Paraflavisolibacter</taxon>
    </lineage>
</organism>
<reference evidence="6" key="1">
    <citation type="submission" date="2022-09" db="EMBL/GenBank/DDBJ databases">
        <authorList>
            <person name="Yuan C."/>
            <person name="Ke Z."/>
        </authorList>
    </citation>
    <scope>NUCLEOTIDE SEQUENCE</scope>
    <source>
        <strain evidence="6">LB-8</strain>
    </source>
</reference>
<feature type="domain" description="TNase-like" evidence="5">
    <location>
        <begin position="25"/>
        <end position="147"/>
    </location>
</feature>
<evidence type="ECO:0000313" key="7">
    <source>
        <dbReference type="Proteomes" id="UP001155483"/>
    </source>
</evidence>
<dbReference type="PROSITE" id="PS51257">
    <property type="entry name" value="PROKAR_LIPOPROTEIN"/>
    <property type="match status" value="1"/>
</dbReference>
<reference evidence="6" key="2">
    <citation type="submission" date="2023-04" db="EMBL/GenBank/DDBJ databases">
        <title>Paracnuella aquatica gen. nov., sp. nov., a member of the family Chitinophagaceae isolated from a hot spring.</title>
        <authorList>
            <person name="Wang C."/>
        </authorList>
    </citation>
    <scope>NUCLEOTIDE SEQUENCE</scope>
    <source>
        <strain evidence="6">LB-8</strain>
    </source>
</reference>
<accession>A0A9X3BET2</accession>
<proteinExistence type="predicted"/>
<dbReference type="Gene3D" id="2.40.50.90">
    <property type="match status" value="1"/>
</dbReference>
<evidence type="ECO:0000259" key="5">
    <source>
        <dbReference type="PROSITE" id="PS50830"/>
    </source>
</evidence>
<dbReference type="Pfam" id="PF00565">
    <property type="entry name" value="SNase"/>
    <property type="match status" value="1"/>
</dbReference>
<keyword evidence="3" id="KW-0378">Hydrolase</keyword>
<evidence type="ECO:0000256" key="2">
    <source>
        <dbReference type="ARBA" id="ARBA00022759"/>
    </source>
</evidence>
<evidence type="ECO:0000256" key="3">
    <source>
        <dbReference type="ARBA" id="ARBA00022801"/>
    </source>
</evidence>
<dbReference type="InterPro" id="IPR035437">
    <property type="entry name" value="SNase_OB-fold_sf"/>
</dbReference>
<dbReference type="SUPFAM" id="SSF50199">
    <property type="entry name" value="Staphylococcal nuclease"/>
    <property type="match status" value="1"/>
</dbReference>
<evidence type="ECO:0000313" key="6">
    <source>
        <dbReference type="EMBL" id="MCU7547614.1"/>
    </source>
</evidence>
<name>A0A9X3BET2_9BACT</name>
<dbReference type="PANTHER" id="PTHR12302:SF3">
    <property type="entry name" value="SERINE_THREONINE-PROTEIN KINASE 31"/>
    <property type="match status" value="1"/>
</dbReference>
<gene>
    <name evidence="6" type="ORF">OCK74_00750</name>
</gene>
<dbReference type="RefSeq" id="WP_279295060.1">
    <property type="nucleotide sequence ID" value="NZ_JAOTIF010000001.1"/>
</dbReference>
<dbReference type="PANTHER" id="PTHR12302">
    <property type="entry name" value="EBNA2 BINDING PROTEIN P100"/>
    <property type="match status" value="1"/>
</dbReference>
<sequence length="172" mass="20371">MKRFYLFIFPLLFFISSCRQQNTEEGLHGKAVNIPDGDTFTLLTSDNKTMRIRLYGIDAPERGQDFYQASKQYLGDLLRGKNITVKVRDTDQYKRIVGEVYLMDKRNVNQAMIEAGLAWHYKQFSKDYNLAIAEEKAKERRLGLWQQPNAQPPWEWRRDKRNKSKRKVMDKS</sequence>
<dbReference type="AlphaFoldDB" id="A0A9X3BET2"/>
<dbReference type="GO" id="GO:0004519">
    <property type="term" value="F:endonuclease activity"/>
    <property type="evidence" value="ECO:0007669"/>
    <property type="project" value="UniProtKB-KW"/>
</dbReference>
<dbReference type="SMART" id="SM00318">
    <property type="entry name" value="SNc"/>
    <property type="match status" value="1"/>
</dbReference>
<evidence type="ECO:0000256" key="4">
    <source>
        <dbReference type="SAM" id="MobiDB-lite"/>
    </source>
</evidence>
<dbReference type="InterPro" id="IPR016071">
    <property type="entry name" value="Staphylococal_nuclease_OB-fold"/>
</dbReference>
<keyword evidence="7" id="KW-1185">Reference proteome</keyword>